<dbReference type="EMBL" id="OZ035837">
    <property type="protein sequence ID" value="CAL1582860.1"/>
    <property type="molecule type" value="Genomic_DNA"/>
</dbReference>
<organism evidence="7 8">
    <name type="scientific">Knipowitschia caucasica</name>
    <name type="common">Caucasian dwarf goby</name>
    <name type="synonym">Pomatoschistus caucasicus</name>
    <dbReference type="NCBI Taxonomy" id="637954"/>
    <lineage>
        <taxon>Eukaryota</taxon>
        <taxon>Metazoa</taxon>
        <taxon>Chordata</taxon>
        <taxon>Craniata</taxon>
        <taxon>Vertebrata</taxon>
        <taxon>Euteleostomi</taxon>
        <taxon>Actinopterygii</taxon>
        <taxon>Neopterygii</taxon>
        <taxon>Teleostei</taxon>
        <taxon>Neoteleostei</taxon>
        <taxon>Acanthomorphata</taxon>
        <taxon>Gobiaria</taxon>
        <taxon>Gobiiformes</taxon>
        <taxon>Gobioidei</taxon>
        <taxon>Gobiidae</taxon>
        <taxon>Gobiinae</taxon>
        <taxon>Knipowitschia</taxon>
    </lineage>
</organism>
<evidence type="ECO:0000313" key="7">
    <source>
        <dbReference type="EMBL" id="CAL1582860.1"/>
    </source>
</evidence>
<dbReference type="AlphaFoldDB" id="A0AAV2JZ91"/>
<evidence type="ECO:0008006" key="9">
    <source>
        <dbReference type="Google" id="ProtNLM"/>
    </source>
</evidence>
<evidence type="ECO:0000256" key="6">
    <source>
        <dbReference type="SAM" id="MobiDB-lite"/>
    </source>
</evidence>
<comment type="similarity">
    <text evidence="5">Belongs to the vestigial family.</text>
</comment>
<feature type="region of interest" description="Disordered" evidence="6">
    <location>
        <begin position="121"/>
        <end position="146"/>
    </location>
</feature>
<name>A0AAV2JZ91_KNICA</name>
<evidence type="ECO:0000313" key="8">
    <source>
        <dbReference type="Proteomes" id="UP001497482"/>
    </source>
</evidence>
<accession>A0AAV2JZ91</accession>
<comment type="subcellular location">
    <subcellularLocation>
        <location evidence="1">Nucleus</location>
    </subcellularLocation>
</comment>
<gene>
    <name evidence="7" type="ORF">KC01_LOCUS13400</name>
</gene>
<keyword evidence="2" id="KW-0805">Transcription regulation</keyword>
<dbReference type="PANTHER" id="PTHR15950">
    <property type="entry name" value="TRANSCRIPTION COFACTOR VESTIGIAL-LIKE PROTEIN"/>
    <property type="match status" value="1"/>
</dbReference>
<evidence type="ECO:0000256" key="5">
    <source>
        <dbReference type="ARBA" id="ARBA00025784"/>
    </source>
</evidence>
<dbReference type="Pfam" id="PF07545">
    <property type="entry name" value="Vg_Tdu"/>
    <property type="match status" value="1"/>
</dbReference>
<dbReference type="InterPro" id="IPR011520">
    <property type="entry name" value="Vg_fam"/>
</dbReference>
<sequence>MSCLDVMYHQSYGAHYLPAAAYKATYYNHQQQQRKLSVYNKMQECMDQQTFGSRAMLPHNLHRQGPSHRSPSDGDLKDSNQPAEAEYLSARCVLFTYFKGEIGDVVDEHFSRALSQASSFSSESKPIRVTQPAPSTSSAAWKDGSSALESPSHSSWATSCSSQSSVPVHPDFSPSPVSFPPESTLWTGHVFSQNNLPPPAAAAAAAAATSLSDSWCYSLNPQTSPSYPSVHDVYHSHSHSHNLHPRHAHPMLHSYTAHSPTLDPRFSPLLLRNQSQPSASSSPLSSDGVKTELDASSPTPPISWAPTSIPGSLEMYDSNAYARMPQLSTTARLLP</sequence>
<evidence type="ECO:0000256" key="1">
    <source>
        <dbReference type="ARBA" id="ARBA00004123"/>
    </source>
</evidence>
<keyword evidence="3" id="KW-0804">Transcription</keyword>
<keyword evidence="4" id="KW-0539">Nucleus</keyword>
<evidence type="ECO:0000256" key="2">
    <source>
        <dbReference type="ARBA" id="ARBA00023015"/>
    </source>
</evidence>
<dbReference type="PANTHER" id="PTHR15950:SF16">
    <property type="entry name" value="TRANSCRIPTION COFACTOR VESTIGIAL-LIKE PROTEIN 3"/>
    <property type="match status" value="1"/>
</dbReference>
<feature type="region of interest" description="Disordered" evidence="6">
    <location>
        <begin position="273"/>
        <end position="309"/>
    </location>
</feature>
<evidence type="ECO:0000256" key="3">
    <source>
        <dbReference type="ARBA" id="ARBA00023163"/>
    </source>
</evidence>
<keyword evidence="8" id="KW-1185">Reference proteome</keyword>
<reference evidence="7 8" key="1">
    <citation type="submission" date="2024-04" db="EMBL/GenBank/DDBJ databases">
        <authorList>
            <person name="Waldvogel A.-M."/>
            <person name="Schoenle A."/>
        </authorList>
    </citation>
    <scope>NUCLEOTIDE SEQUENCE [LARGE SCALE GENOMIC DNA]</scope>
</reference>
<dbReference type="Proteomes" id="UP001497482">
    <property type="component" value="Chromosome 15"/>
</dbReference>
<protein>
    <recommendedName>
        <fullName evidence="9">Vestigial</fullName>
    </recommendedName>
</protein>
<proteinExistence type="inferred from homology"/>
<dbReference type="GO" id="GO:0005634">
    <property type="term" value="C:nucleus"/>
    <property type="evidence" value="ECO:0007669"/>
    <property type="project" value="UniProtKB-SubCell"/>
</dbReference>
<evidence type="ECO:0000256" key="4">
    <source>
        <dbReference type="ARBA" id="ARBA00023242"/>
    </source>
</evidence>
<feature type="compositionally biased region" description="Low complexity" evidence="6">
    <location>
        <begin position="274"/>
        <end position="286"/>
    </location>
</feature>
<dbReference type="GO" id="GO:0006355">
    <property type="term" value="P:regulation of DNA-templated transcription"/>
    <property type="evidence" value="ECO:0007669"/>
    <property type="project" value="InterPro"/>
</dbReference>
<feature type="region of interest" description="Disordered" evidence="6">
    <location>
        <begin position="58"/>
        <end position="81"/>
    </location>
</feature>